<sequence>MDKFTTFDVLVRSECAPGFPSFFPASTFDKLCMICESKVTCGLNVLRLSEDKLMDWLNGAFNQICETAHHICDYRQICQLKGILVSSGGAPFSPEVASDSAAASRELDSSTLKNLAFQIIADRLPYQLVDKLFSSLGLVVLPAEDKENDHVEGSSESKAFRSKANHGSSTESYLTNVSAGKPVMARSAVQIKRMKIAKGTKSIMGFFCKT</sequence>
<evidence type="ECO:0000313" key="3">
    <source>
        <dbReference type="Proteomes" id="UP000282613"/>
    </source>
</evidence>
<dbReference type="Proteomes" id="UP000282613">
    <property type="component" value="Unassembled WGS sequence"/>
</dbReference>
<dbReference type="WBParaSite" id="TASK_0000926701-mRNA-1">
    <property type="protein sequence ID" value="TASK_0000926701-mRNA-1"/>
    <property type="gene ID" value="TASK_0000926701"/>
</dbReference>
<reference evidence="2 3" key="2">
    <citation type="submission" date="2018-11" db="EMBL/GenBank/DDBJ databases">
        <authorList>
            <consortium name="Pathogen Informatics"/>
        </authorList>
    </citation>
    <scope>NUCLEOTIDE SEQUENCE [LARGE SCALE GENOMIC DNA]</scope>
</reference>
<accession>A0A0R3WEL4</accession>
<evidence type="ECO:0000313" key="2">
    <source>
        <dbReference type="EMBL" id="VDK42581.1"/>
    </source>
</evidence>
<proteinExistence type="predicted"/>
<keyword evidence="3" id="KW-1185">Reference proteome</keyword>
<feature type="compositionally biased region" description="Basic and acidic residues" evidence="1">
    <location>
        <begin position="147"/>
        <end position="159"/>
    </location>
</feature>
<evidence type="ECO:0000313" key="4">
    <source>
        <dbReference type="WBParaSite" id="TASK_0000926701-mRNA-1"/>
    </source>
</evidence>
<dbReference type="OrthoDB" id="29098at2759"/>
<dbReference type="Gene3D" id="1.10.20.120">
    <property type="match status" value="1"/>
</dbReference>
<name>A0A0R3WEL4_TAEAS</name>
<gene>
    <name evidence="2" type="ORF">TASK_LOCUS9268</name>
</gene>
<feature type="region of interest" description="Disordered" evidence="1">
    <location>
        <begin position="147"/>
        <end position="173"/>
    </location>
</feature>
<reference evidence="4" key="1">
    <citation type="submission" date="2017-02" db="UniProtKB">
        <authorList>
            <consortium name="WormBaseParasite"/>
        </authorList>
    </citation>
    <scope>IDENTIFICATION</scope>
</reference>
<dbReference type="EMBL" id="UYRS01019066">
    <property type="protein sequence ID" value="VDK42581.1"/>
    <property type="molecule type" value="Genomic_DNA"/>
</dbReference>
<evidence type="ECO:0000256" key="1">
    <source>
        <dbReference type="SAM" id="MobiDB-lite"/>
    </source>
</evidence>
<dbReference type="AlphaFoldDB" id="A0A0R3WEL4"/>
<organism evidence="4">
    <name type="scientific">Taenia asiatica</name>
    <name type="common">Asian tapeworm</name>
    <dbReference type="NCBI Taxonomy" id="60517"/>
    <lineage>
        <taxon>Eukaryota</taxon>
        <taxon>Metazoa</taxon>
        <taxon>Spiralia</taxon>
        <taxon>Lophotrochozoa</taxon>
        <taxon>Platyhelminthes</taxon>
        <taxon>Cestoda</taxon>
        <taxon>Eucestoda</taxon>
        <taxon>Cyclophyllidea</taxon>
        <taxon>Taeniidae</taxon>
        <taxon>Taenia</taxon>
    </lineage>
</organism>
<protein>
    <submittedName>
        <fullName evidence="4">Apt1 domain-containing protein</fullName>
    </submittedName>
</protein>
<dbReference type="STRING" id="60517.A0A0R3WEL4"/>